<feature type="region of interest" description="Disordered" evidence="1">
    <location>
        <begin position="57"/>
        <end position="88"/>
    </location>
</feature>
<protein>
    <submittedName>
        <fullName evidence="2">Uncharacterized protein</fullName>
    </submittedName>
</protein>
<evidence type="ECO:0000313" key="2">
    <source>
        <dbReference type="EMBL" id="CAH2002352.1"/>
    </source>
</evidence>
<dbReference type="AlphaFoldDB" id="A0A9P0LZ69"/>
<accession>A0A9P0LZ69</accession>
<evidence type="ECO:0000256" key="1">
    <source>
        <dbReference type="SAM" id="MobiDB-lite"/>
    </source>
</evidence>
<dbReference type="InterPro" id="IPR036075">
    <property type="entry name" value="ARMT-1-like_metal-bd_sf"/>
</dbReference>
<organism evidence="2 3">
    <name type="scientific">Acanthoscelides obtectus</name>
    <name type="common">Bean weevil</name>
    <name type="synonym">Bruchus obtectus</name>
    <dbReference type="NCBI Taxonomy" id="200917"/>
    <lineage>
        <taxon>Eukaryota</taxon>
        <taxon>Metazoa</taxon>
        <taxon>Ecdysozoa</taxon>
        <taxon>Arthropoda</taxon>
        <taxon>Hexapoda</taxon>
        <taxon>Insecta</taxon>
        <taxon>Pterygota</taxon>
        <taxon>Neoptera</taxon>
        <taxon>Endopterygota</taxon>
        <taxon>Coleoptera</taxon>
        <taxon>Polyphaga</taxon>
        <taxon>Cucujiformia</taxon>
        <taxon>Chrysomeloidea</taxon>
        <taxon>Chrysomelidae</taxon>
        <taxon>Bruchinae</taxon>
        <taxon>Bruchini</taxon>
        <taxon>Acanthoscelides</taxon>
    </lineage>
</organism>
<gene>
    <name evidence="2" type="ORF">ACAOBT_LOCUS26741</name>
</gene>
<keyword evidence="3" id="KW-1185">Reference proteome</keyword>
<dbReference type="Gene3D" id="3.40.50.10880">
    <property type="entry name" value="Uncharacterised protein PF01937, DUF89, domain 3"/>
    <property type="match status" value="1"/>
</dbReference>
<reference evidence="2" key="1">
    <citation type="submission" date="2022-03" db="EMBL/GenBank/DDBJ databases">
        <authorList>
            <person name="Sayadi A."/>
        </authorList>
    </citation>
    <scope>NUCLEOTIDE SEQUENCE</scope>
</reference>
<proteinExistence type="predicted"/>
<dbReference type="SUPFAM" id="SSF111321">
    <property type="entry name" value="AF1104-like"/>
    <property type="match status" value="1"/>
</dbReference>
<dbReference type="Proteomes" id="UP001152888">
    <property type="component" value="Unassembled WGS sequence"/>
</dbReference>
<evidence type="ECO:0000313" key="3">
    <source>
        <dbReference type="Proteomes" id="UP001152888"/>
    </source>
</evidence>
<sequence>MDKLDLELLSHGTKVILVANSLPTLNDVTHEELNVYCSKAAQHCDIIKNALTEGQTVRSDGTCRPVDHRRNGTRGTYKSARQVHRRLC</sequence>
<dbReference type="OrthoDB" id="498611at2759"/>
<name>A0A9P0LZ69_ACAOB</name>
<comment type="caution">
    <text evidence="2">The sequence shown here is derived from an EMBL/GenBank/DDBJ whole genome shotgun (WGS) entry which is preliminary data.</text>
</comment>
<dbReference type="EMBL" id="CAKOFQ010007491">
    <property type="protein sequence ID" value="CAH2002352.1"/>
    <property type="molecule type" value="Genomic_DNA"/>
</dbReference>